<comment type="caution">
    <text evidence="12">The sequence shown here is derived from an EMBL/GenBank/DDBJ whole genome shotgun (WGS) entry which is preliminary data.</text>
</comment>
<dbReference type="GO" id="GO:0007165">
    <property type="term" value="P:signal transduction"/>
    <property type="evidence" value="ECO:0007669"/>
    <property type="project" value="InterPro"/>
</dbReference>
<dbReference type="GO" id="GO:0016020">
    <property type="term" value="C:membrane"/>
    <property type="evidence" value="ECO:0007669"/>
    <property type="project" value="UniProtKB-SubCell"/>
</dbReference>
<dbReference type="SMART" id="SM00387">
    <property type="entry name" value="HATPase_c"/>
    <property type="match status" value="1"/>
</dbReference>
<evidence type="ECO:0000256" key="2">
    <source>
        <dbReference type="ARBA" id="ARBA00004370"/>
    </source>
</evidence>
<sequence>MLAGVRGRLLVLVVTATIPIAGIAGANAWGSYLAALSQGLRDALILREVAAARHGAAVDALKDMIAGIARFTTLPDIPPEACDAELAHLRALKPDRYGNFWLLDTDGTVICSGVPSQRGRNLAGLDYVQRTRATRQISVGQFTMGAVPDRTVLPAAAPMTGPDGRLRAIVGGELFLDYFLRNERGSDVARPHHVWLLDQDGKALPLGDAPAAALPPAGILAEIGTTADETQRGTSRGGVAYAWSIKELNPGLRLLVGVPMQDAEAEAMSALLRRVAELAVFLGACVLAILVGVEFGVSRPLRRLAARVRNWAPGRAFEADPDAGGPREVRDLDRALIAAADALQERDAALTGALRQRDLLMAEIHHRVKNNLQVVASLLSLQADRLRSPSARTEFAVARDRVQALATLHRHLYLHQSFERISLRPFLEELSRQLGDALGAGEEDRISIVIEADDVEMGSDQAISLALLLTESVSNAIRHAFPDGREGTVTVTFHTEGDEAHLVVHDDGVGLGDAAAPGDGLGLRLIEGFAAHLGGAAEVTTEGGTRISVRFPLLRREVEETPSSAA</sequence>
<dbReference type="Gene3D" id="3.30.450.20">
    <property type="entry name" value="PAS domain"/>
    <property type="match status" value="2"/>
</dbReference>
<dbReference type="PANTHER" id="PTHR41523:SF8">
    <property type="entry name" value="ETHYLENE RESPONSE SENSOR PROTEIN"/>
    <property type="match status" value="1"/>
</dbReference>
<dbReference type="InterPro" id="IPR011495">
    <property type="entry name" value="Sig_transdc_His_kin_sub2_dim/P"/>
</dbReference>
<dbReference type="RefSeq" id="WP_211864161.1">
    <property type="nucleotide sequence ID" value="NZ_JAAEDM010000087.1"/>
</dbReference>
<feature type="domain" description="HAMP" evidence="11">
    <location>
        <begin position="295"/>
        <end position="348"/>
    </location>
</feature>
<keyword evidence="6" id="KW-0547">Nucleotide-binding</keyword>
<accession>A0A9X9X2Y0</accession>
<dbReference type="GO" id="GO:0004673">
    <property type="term" value="F:protein histidine kinase activity"/>
    <property type="evidence" value="ECO:0007669"/>
    <property type="project" value="UniProtKB-EC"/>
</dbReference>
<evidence type="ECO:0000259" key="11">
    <source>
        <dbReference type="PROSITE" id="PS50885"/>
    </source>
</evidence>
<comment type="catalytic activity">
    <reaction evidence="1">
        <text>ATP + protein L-histidine = ADP + protein N-phospho-L-histidine.</text>
        <dbReference type="EC" id="2.7.13.3"/>
    </reaction>
</comment>
<dbReference type="Gene3D" id="3.30.565.10">
    <property type="entry name" value="Histidine kinase-like ATPase, C-terminal domain"/>
    <property type="match status" value="1"/>
</dbReference>
<feature type="transmembrane region" description="Helical" evidence="9">
    <location>
        <begin position="278"/>
        <end position="297"/>
    </location>
</feature>
<evidence type="ECO:0000256" key="3">
    <source>
        <dbReference type="ARBA" id="ARBA00012438"/>
    </source>
</evidence>
<evidence type="ECO:0000256" key="9">
    <source>
        <dbReference type="SAM" id="Phobius"/>
    </source>
</evidence>
<keyword evidence="7 12" id="KW-0418">Kinase</keyword>
<evidence type="ECO:0000256" key="4">
    <source>
        <dbReference type="ARBA" id="ARBA00022553"/>
    </source>
</evidence>
<evidence type="ECO:0000313" key="12">
    <source>
        <dbReference type="EMBL" id="MBR0673759.1"/>
    </source>
</evidence>
<reference evidence="12" key="2">
    <citation type="journal article" date="2021" name="Syst. Appl. Microbiol.">
        <title>Roseomonas hellenica sp. nov., isolated from roots of wild-growing Alkanna tinctoria.</title>
        <authorList>
            <person name="Rat A."/>
            <person name="Naranjo H.D."/>
            <person name="Lebbe L."/>
            <person name="Cnockaert M."/>
            <person name="Krigas N."/>
            <person name="Grigoriadou K."/>
            <person name="Maloupa E."/>
            <person name="Willems A."/>
        </authorList>
    </citation>
    <scope>NUCLEOTIDE SEQUENCE</scope>
    <source>
        <strain evidence="12">LMG 31231</strain>
    </source>
</reference>
<dbReference type="PANTHER" id="PTHR41523">
    <property type="entry name" value="TWO-COMPONENT SYSTEM SENSOR PROTEIN"/>
    <property type="match status" value="1"/>
</dbReference>
<dbReference type="PROSITE" id="PS50109">
    <property type="entry name" value="HIS_KIN"/>
    <property type="match status" value="1"/>
</dbReference>
<dbReference type="InterPro" id="IPR003594">
    <property type="entry name" value="HATPase_dom"/>
</dbReference>
<evidence type="ECO:0000256" key="1">
    <source>
        <dbReference type="ARBA" id="ARBA00000085"/>
    </source>
</evidence>
<proteinExistence type="predicted"/>
<evidence type="ECO:0000256" key="6">
    <source>
        <dbReference type="ARBA" id="ARBA00022741"/>
    </source>
</evidence>
<keyword evidence="4" id="KW-0597">Phosphoprotein</keyword>
<keyword evidence="9" id="KW-1133">Transmembrane helix</keyword>
<gene>
    <name evidence="12" type="ORF">GXW76_21475</name>
</gene>
<dbReference type="PROSITE" id="PS50885">
    <property type="entry name" value="HAMP"/>
    <property type="match status" value="1"/>
</dbReference>
<evidence type="ECO:0000259" key="10">
    <source>
        <dbReference type="PROSITE" id="PS50109"/>
    </source>
</evidence>
<reference evidence="12" key="1">
    <citation type="submission" date="2020-01" db="EMBL/GenBank/DDBJ databases">
        <authorList>
            <person name="Rat A."/>
        </authorList>
    </citation>
    <scope>NUCLEOTIDE SEQUENCE</scope>
    <source>
        <strain evidence="12">LMG 31231</strain>
    </source>
</reference>
<name>A0A9X9X2Y0_9PROT</name>
<protein>
    <recommendedName>
        <fullName evidence="3">histidine kinase</fullName>
        <ecNumber evidence="3">2.7.13.3</ecNumber>
    </recommendedName>
</protein>
<comment type="subcellular location">
    <subcellularLocation>
        <location evidence="2">Membrane</location>
    </subcellularLocation>
</comment>
<dbReference type="CDD" id="cd12914">
    <property type="entry name" value="PDC1_DGC_like"/>
    <property type="match status" value="1"/>
</dbReference>
<keyword evidence="9" id="KW-0472">Membrane</keyword>
<dbReference type="EC" id="2.7.13.3" evidence="3"/>
<evidence type="ECO:0000256" key="7">
    <source>
        <dbReference type="ARBA" id="ARBA00022777"/>
    </source>
</evidence>
<evidence type="ECO:0000313" key="13">
    <source>
        <dbReference type="Proteomes" id="UP001138751"/>
    </source>
</evidence>
<dbReference type="GO" id="GO:0005524">
    <property type="term" value="F:ATP binding"/>
    <property type="evidence" value="ECO:0007669"/>
    <property type="project" value="UniProtKB-KW"/>
</dbReference>
<evidence type="ECO:0000256" key="5">
    <source>
        <dbReference type="ARBA" id="ARBA00022679"/>
    </source>
</evidence>
<dbReference type="EMBL" id="JAAEDM010000087">
    <property type="protein sequence ID" value="MBR0673759.1"/>
    <property type="molecule type" value="Genomic_DNA"/>
</dbReference>
<dbReference type="Proteomes" id="UP001138751">
    <property type="component" value="Unassembled WGS sequence"/>
</dbReference>
<dbReference type="InterPro" id="IPR005467">
    <property type="entry name" value="His_kinase_dom"/>
</dbReference>
<dbReference type="AlphaFoldDB" id="A0A9X9X2Y0"/>
<dbReference type="Pfam" id="PF02518">
    <property type="entry name" value="HATPase_c"/>
    <property type="match status" value="1"/>
</dbReference>
<feature type="domain" description="Histidine kinase" evidence="10">
    <location>
        <begin position="363"/>
        <end position="555"/>
    </location>
</feature>
<keyword evidence="5" id="KW-0808">Transferase</keyword>
<organism evidence="12 13">
    <name type="scientific">Neoroseomonas soli</name>
    <dbReference type="NCBI Taxonomy" id="1081025"/>
    <lineage>
        <taxon>Bacteria</taxon>
        <taxon>Pseudomonadati</taxon>
        <taxon>Pseudomonadota</taxon>
        <taxon>Alphaproteobacteria</taxon>
        <taxon>Acetobacterales</taxon>
        <taxon>Acetobacteraceae</taxon>
        <taxon>Neoroseomonas</taxon>
    </lineage>
</organism>
<dbReference type="SUPFAM" id="SSF55874">
    <property type="entry name" value="ATPase domain of HSP90 chaperone/DNA topoisomerase II/histidine kinase"/>
    <property type="match status" value="1"/>
</dbReference>
<keyword evidence="9" id="KW-0812">Transmembrane</keyword>
<dbReference type="Pfam" id="PF07568">
    <property type="entry name" value="HisKA_2"/>
    <property type="match status" value="1"/>
</dbReference>
<keyword evidence="13" id="KW-1185">Reference proteome</keyword>
<keyword evidence="8" id="KW-0067">ATP-binding</keyword>
<evidence type="ECO:0000256" key="8">
    <source>
        <dbReference type="ARBA" id="ARBA00022840"/>
    </source>
</evidence>
<dbReference type="InterPro" id="IPR003660">
    <property type="entry name" value="HAMP_dom"/>
</dbReference>
<dbReference type="InterPro" id="IPR036890">
    <property type="entry name" value="HATPase_C_sf"/>
</dbReference>